<evidence type="ECO:0000259" key="4">
    <source>
        <dbReference type="PROSITE" id="PS50887"/>
    </source>
</evidence>
<name>A0A1H0RPJ9_9PSEU</name>
<dbReference type="STRING" id="641025.SAMN05421507_10718"/>
<evidence type="ECO:0000313" key="6">
    <source>
        <dbReference type="Proteomes" id="UP000199691"/>
    </source>
</evidence>
<feature type="transmembrane region" description="Helical" evidence="2">
    <location>
        <begin position="41"/>
        <end position="60"/>
    </location>
</feature>
<dbReference type="InterPro" id="IPR043128">
    <property type="entry name" value="Rev_trsase/Diguanyl_cyclase"/>
</dbReference>
<gene>
    <name evidence="5" type="ORF">SAMN05421507_10718</name>
</gene>
<feature type="transmembrane region" description="Helical" evidence="2">
    <location>
        <begin position="133"/>
        <end position="158"/>
    </location>
</feature>
<dbReference type="PANTHER" id="PTHR44757:SF2">
    <property type="entry name" value="BIOFILM ARCHITECTURE MAINTENANCE PROTEIN MBAA"/>
    <property type="match status" value="1"/>
</dbReference>
<feature type="transmembrane region" description="Helical" evidence="2">
    <location>
        <begin position="65"/>
        <end position="84"/>
    </location>
</feature>
<evidence type="ECO:0000259" key="3">
    <source>
        <dbReference type="PROSITE" id="PS50883"/>
    </source>
</evidence>
<keyword evidence="2" id="KW-0812">Transmembrane</keyword>
<reference evidence="6" key="1">
    <citation type="submission" date="2016-10" db="EMBL/GenBank/DDBJ databases">
        <authorList>
            <person name="Varghese N."/>
            <person name="Submissions S."/>
        </authorList>
    </citation>
    <scope>NUCLEOTIDE SEQUENCE [LARGE SCALE GENOMIC DNA]</scope>
    <source>
        <strain evidence="6">CGMCC 4.6609</strain>
    </source>
</reference>
<keyword evidence="2" id="KW-0472">Membrane</keyword>
<dbReference type="Gene3D" id="3.30.450.20">
    <property type="entry name" value="PAS domain"/>
    <property type="match status" value="1"/>
</dbReference>
<feature type="transmembrane region" description="Helical" evidence="2">
    <location>
        <begin position="90"/>
        <end position="121"/>
    </location>
</feature>
<feature type="domain" description="GGDEF" evidence="4">
    <location>
        <begin position="333"/>
        <end position="459"/>
    </location>
</feature>
<dbReference type="Gene3D" id="3.30.70.270">
    <property type="match status" value="1"/>
</dbReference>
<evidence type="ECO:0000256" key="1">
    <source>
        <dbReference type="SAM" id="MobiDB-lite"/>
    </source>
</evidence>
<dbReference type="Gene3D" id="3.20.20.450">
    <property type="entry name" value="EAL domain"/>
    <property type="match status" value="1"/>
</dbReference>
<dbReference type="InterPro" id="IPR000160">
    <property type="entry name" value="GGDEF_dom"/>
</dbReference>
<evidence type="ECO:0000313" key="5">
    <source>
        <dbReference type="EMBL" id="SDP31339.1"/>
    </source>
</evidence>
<dbReference type="SUPFAM" id="SSF141868">
    <property type="entry name" value="EAL domain-like"/>
    <property type="match status" value="1"/>
</dbReference>
<dbReference type="InterPro" id="IPR001633">
    <property type="entry name" value="EAL_dom"/>
</dbReference>
<accession>A0A1H0RPJ9</accession>
<dbReference type="InterPro" id="IPR035919">
    <property type="entry name" value="EAL_sf"/>
</dbReference>
<dbReference type="SMART" id="SM00267">
    <property type="entry name" value="GGDEF"/>
    <property type="match status" value="1"/>
</dbReference>
<feature type="region of interest" description="Disordered" evidence="1">
    <location>
        <begin position="1"/>
        <end position="27"/>
    </location>
</feature>
<keyword evidence="6" id="KW-1185">Reference proteome</keyword>
<dbReference type="SUPFAM" id="SSF55073">
    <property type="entry name" value="Nucleotide cyclase"/>
    <property type="match status" value="1"/>
</dbReference>
<dbReference type="Pfam" id="PF00563">
    <property type="entry name" value="EAL"/>
    <property type="match status" value="1"/>
</dbReference>
<feature type="domain" description="EAL" evidence="3">
    <location>
        <begin position="468"/>
        <end position="719"/>
    </location>
</feature>
<dbReference type="InterPro" id="IPR052155">
    <property type="entry name" value="Biofilm_reg_signaling"/>
</dbReference>
<dbReference type="CDD" id="cd01949">
    <property type="entry name" value="GGDEF"/>
    <property type="match status" value="1"/>
</dbReference>
<keyword evidence="2" id="KW-1133">Transmembrane helix</keyword>
<dbReference type="EMBL" id="FNIX01000007">
    <property type="protein sequence ID" value="SDP31339.1"/>
    <property type="molecule type" value="Genomic_DNA"/>
</dbReference>
<dbReference type="Proteomes" id="UP000199691">
    <property type="component" value="Unassembled WGS sequence"/>
</dbReference>
<dbReference type="InterPro" id="IPR029787">
    <property type="entry name" value="Nucleotide_cyclase"/>
</dbReference>
<dbReference type="PROSITE" id="PS50887">
    <property type="entry name" value="GGDEF"/>
    <property type="match status" value="1"/>
</dbReference>
<dbReference type="NCBIfam" id="TIGR00254">
    <property type="entry name" value="GGDEF"/>
    <property type="match status" value="1"/>
</dbReference>
<proteinExistence type="predicted"/>
<dbReference type="CDD" id="cd01948">
    <property type="entry name" value="EAL"/>
    <property type="match status" value="1"/>
</dbReference>
<dbReference type="Pfam" id="PF00990">
    <property type="entry name" value="GGDEF"/>
    <property type="match status" value="1"/>
</dbReference>
<sequence>MQHAPDSDDANWGELTGDSRERVGGHVAEPSSGRVLRNVRVLTNVFAWLGGIGLATQLLFADNAFAAKAVLLLLLLVVLGSWRWPDRDRWVIAAVEAAVLAGSVLVLPAPQPAVAFLFGVVTRRALGGGSSRALVKAVPALVGYLAGQGVLAVAAVRAGSVAFDGLVPRLMPLLGLVIGSAALHATVRAVRHEQDARQAVHAVIDASPVGMLLVDDAGTTLLSNARAHSMFGRQNGLCQVLCIHRNNVVRCEKCRGATGPFELNTDGAVLEVHTAKVPQESRPELTLVVAVDVSERRRQEDALRVRAEQDDLTGLASRPHFLHLLEEALGTGEPVGLLVIDLDQFKEINDSDGHHAGDEYLREFARRTAPAVPPGATAARLGGDEFAVLAPQSGADRSAELAGRVLRALATGPEREMRASIGVAVSAPGTTAAELLRDADAAMYIAKQEGGARAKAFHDEIGARVQARQRDKADLRAAVHGGQMVVHYQPIIELATSHVTGAEALVRWRRPGRGLVRPDEFIGLAEETGLIVPLGAQVLEAACAQGARWSSEGRALGVTVNVSTRQLSSAGFEASLLHALRVTGMPPENLTLEVTESVWADDAAMQGLMAVRDSGIRVALDDFGTGYSSLSYLQRYPFDFVKIDKSFVAALGETGRTAGVLRCVIDLADVLGARAIAEGVETPEQAEWLRREGCAYAQGYLFGRPRHPDGWDDQPAARGARPVRS</sequence>
<dbReference type="AlphaFoldDB" id="A0A1H0RPJ9"/>
<evidence type="ECO:0000256" key="2">
    <source>
        <dbReference type="SAM" id="Phobius"/>
    </source>
</evidence>
<protein>
    <submittedName>
        <fullName evidence="5">Diguanylate cyclase (GGDEF) domain-containing protein</fullName>
    </submittedName>
</protein>
<dbReference type="PANTHER" id="PTHR44757">
    <property type="entry name" value="DIGUANYLATE CYCLASE DGCP"/>
    <property type="match status" value="1"/>
</dbReference>
<organism evidence="5 6">
    <name type="scientific">Lentzea jiangxiensis</name>
    <dbReference type="NCBI Taxonomy" id="641025"/>
    <lineage>
        <taxon>Bacteria</taxon>
        <taxon>Bacillati</taxon>
        <taxon>Actinomycetota</taxon>
        <taxon>Actinomycetes</taxon>
        <taxon>Pseudonocardiales</taxon>
        <taxon>Pseudonocardiaceae</taxon>
        <taxon>Lentzea</taxon>
    </lineage>
</organism>
<dbReference type="SMART" id="SM00052">
    <property type="entry name" value="EAL"/>
    <property type="match status" value="1"/>
</dbReference>
<dbReference type="PROSITE" id="PS50883">
    <property type="entry name" value="EAL"/>
    <property type="match status" value="1"/>
</dbReference>